<accession>A0A4U5LSW5</accession>
<reference evidence="2" key="1">
    <citation type="submission" date="2018-10" db="EMBL/GenBank/DDBJ databases">
        <title>Population genomic analysis revealed the cold adaptation of white poplar.</title>
        <authorList>
            <person name="Liu Y.-J."/>
        </authorList>
    </citation>
    <scope>NUCLEOTIDE SEQUENCE [LARGE SCALE GENOMIC DNA]</scope>
    <source>
        <strain evidence="2">PAL-ZL1</strain>
    </source>
</reference>
<feature type="region of interest" description="Disordered" evidence="1">
    <location>
        <begin position="1"/>
        <end position="24"/>
    </location>
</feature>
<name>A0A4U5LSW5_POPAL</name>
<organism evidence="2">
    <name type="scientific">Populus alba</name>
    <name type="common">White poplar</name>
    <dbReference type="NCBI Taxonomy" id="43335"/>
    <lineage>
        <taxon>Eukaryota</taxon>
        <taxon>Viridiplantae</taxon>
        <taxon>Streptophyta</taxon>
        <taxon>Embryophyta</taxon>
        <taxon>Tracheophyta</taxon>
        <taxon>Spermatophyta</taxon>
        <taxon>Magnoliopsida</taxon>
        <taxon>eudicotyledons</taxon>
        <taxon>Gunneridae</taxon>
        <taxon>Pentapetalae</taxon>
        <taxon>rosids</taxon>
        <taxon>fabids</taxon>
        <taxon>Malpighiales</taxon>
        <taxon>Salicaceae</taxon>
        <taxon>Saliceae</taxon>
        <taxon>Populus</taxon>
    </lineage>
</organism>
<comment type="caution">
    <text evidence="2">The sequence shown here is derived from an EMBL/GenBank/DDBJ whole genome shotgun (WGS) entry which is preliminary data.</text>
</comment>
<sequence>MSSHTWAKGMERSGQEGSHVDDRRHREIWSSMHGLIKIRQHLADAVNGGGEWSSSRARDGITLSLLEELSVAIKGATARLLDGLVNESPASRRSCLLFFPTEMA</sequence>
<dbReference type="AlphaFoldDB" id="A0A4U5LSW5"/>
<dbReference type="EMBL" id="RCHU01001273">
    <property type="protein sequence ID" value="TKR59118.1"/>
    <property type="molecule type" value="Genomic_DNA"/>
</dbReference>
<proteinExistence type="predicted"/>
<evidence type="ECO:0000256" key="1">
    <source>
        <dbReference type="SAM" id="MobiDB-lite"/>
    </source>
</evidence>
<evidence type="ECO:0000313" key="2">
    <source>
        <dbReference type="EMBL" id="TKR59118.1"/>
    </source>
</evidence>
<feature type="compositionally biased region" description="Basic and acidic residues" evidence="1">
    <location>
        <begin position="9"/>
        <end position="24"/>
    </location>
</feature>
<gene>
    <name evidence="2" type="ORF">D5086_0000324650</name>
</gene>
<protein>
    <submittedName>
        <fullName evidence="2">Uncharacterized protein</fullName>
    </submittedName>
</protein>